<dbReference type="InterPro" id="IPR013783">
    <property type="entry name" value="Ig-like_fold"/>
</dbReference>
<keyword evidence="13" id="KW-1185">Reference proteome</keyword>
<dbReference type="InterPro" id="IPR017853">
    <property type="entry name" value="GH"/>
</dbReference>
<dbReference type="InterPro" id="IPR001764">
    <property type="entry name" value="Glyco_hydro_3_N"/>
</dbReference>
<dbReference type="AlphaFoldDB" id="A0A4D7ANR8"/>
<dbReference type="PANTHER" id="PTHR30620:SF16">
    <property type="entry name" value="LYSOSOMAL BETA GLUCOSIDASE"/>
    <property type="match status" value="1"/>
</dbReference>
<dbReference type="SUPFAM" id="SSF51445">
    <property type="entry name" value="(Trans)glycosidases"/>
    <property type="match status" value="1"/>
</dbReference>
<evidence type="ECO:0000256" key="3">
    <source>
        <dbReference type="ARBA" id="ARBA00012744"/>
    </source>
</evidence>
<dbReference type="EMBL" id="CP039690">
    <property type="protein sequence ID" value="QCI62814.1"/>
    <property type="molecule type" value="Genomic_DNA"/>
</dbReference>
<dbReference type="InterPro" id="IPR026891">
    <property type="entry name" value="Fn3-like"/>
</dbReference>
<evidence type="ECO:0000256" key="8">
    <source>
        <dbReference type="ARBA" id="ARBA00032194"/>
    </source>
</evidence>
<dbReference type="KEGG" id="pstg:E8M01_00280"/>
<dbReference type="Pfam" id="PF00933">
    <property type="entry name" value="Glyco_hydro_3"/>
    <property type="match status" value="1"/>
</dbReference>
<evidence type="ECO:0000256" key="6">
    <source>
        <dbReference type="ARBA" id="ARBA00023295"/>
    </source>
</evidence>
<dbReference type="InterPro" id="IPR002772">
    <property type="entry name" value="Glyco_hydro_3_C"/>
</dbReference>
<protein>
    <recommendedName>
        <fullName evidence="3">beta-glucosidase</fullName>
        <ecNumber evidence="3">3.2.1.21</ecNumber>
    </recommendedName>
    <alternativeName>
        <fullName evidence="9">Beta-D-glucoside glucohydrolase</fullName>
    </alternativeName>
    <alternativeName>
        <fullName evidence="7">Cellobiase</fullName>
    </alternativeName>
    <alternativeName>
        <fullName evidence="8">Gentiobiase</fullName>
    </alternativeName>
</protein>
<evidence type="ECO:0000256" key="5">
    <source>
        <dbReference type="ARBA" id="ARBA00022801"/>
    </source>
</evidence>
<organism evidence="12 13">
    <name type="scientific">Phreatobacter stygius</name>
    <dbReference type="NCBI Taxonomy" id="1940610"/>
    <lineage>
        <taxon>Bacteria</taxon>
        <taxon>Pseudomonadati</taxon>
        <taxon>Pseudomonadota</taxon>
        <taxon>Alphaproteobacteria</taxon>
        <taxon>Hyphomicrobiales</taxon>
        <taxon>Phreatobacteraceae</taxon>
        <taxon>Phreatobacter</taxon>
    </lineage>
</organism>
<dbReference type="Pfam" id="PF01915">
    <property type="entry name" value="Glyco_hydro_3_C"/>
    <property type="match status" value="1"/>
</dbReference>
<dbReference type="InterPro" id="IPR019800">
    <property type="entry name" value="Glyco_hydro_3_AS"/>
</dbReference>
<comment type="similarity">
    <text evidence="2 10">Belongs to the glycosyl hydrolase 3 family.</text>
</comment>
<dbReference type="InterPro" id="IPR051915">
    <property type="entry name" value="Cellulose_Degrad_GH3"/>
</dbReference>
<dbReference type="GO" id="GO:0008422">
    <property type="term" value="F:beta-glucosidase activity"/>
    <property type="evidence" value="ECO:0007669"/>
    <property type="project" value="UniProtKB-EC"/>
</dbReference>
<dbReference type="PROSITE" id="PS00775">
    <property type="entry name" value="GLYCOSYL_HYDROL_F3"/>
    <property type="match status" value="1"/>
</dbReference>
<dbReference type="PRINTS" id="PR00133">
    <property type="entry name" value="GLHYDRLASE3"/>
</dbReference>
<dbReference type="SUPFAM" id="SSF52279">
    <property type="entry name" value="Beta-D-glucan exohydrolase, C-terminal domain"/>
    <property type="match status" value="1"/>
</dbReference>
<feature type="domain" description="Fibronectin type III-like" evidence="11">
    <location>
        <begin position="682"/>
        <end position="751"/>
    </location>
</feature>
<dbReference type="OrthoDB" id="9781691at2"/>
<keyword evidence="6 10" id="KW-0326">Glycosidase</keyword>
<keyword evidence="4" id="KW-0732">Signal</keyword>
<comment type="catalytic activity">
    <reaction evidence="1">
        <text>Hydrolysis of terminal, non-reducing beta-D-glucosyl residues with release of beta-D-glucose.</text>
        <dbReference type="EC" id="3.2.1.21"/>
    </reaction>
</comment>
<dbReference type="Pfam" id="PF14310">
    <property type="entry name" value="Fn3-like"/>
    <property type="match status" value="1"/>
</dbReference>
<evidence type="ECO:0000256" key="4">
    <source>
        <dbReference type="ARBA" id="ARBA00022729"/>
    </source>
</evidence>
<evidence type="ECO:0000256" key="1">
    <source>
        <dbReference type="ARBA" id="ARBA00000448"/>
    </source>
</evidence>
<evidence type="ECO:0000256" key="2">
    <source>
        <dbReference type="ARBA" id="ARBA00005336"/>
    </source>
</evidence>
<dbReference type="EC" id="3.2.1.21" evidence="3"/>
<dbReference type="Proteomes" id="UP000298781">
    <property type="component" value="Chromosome"/>
</dbReference>
<accession>A0A4D7ANR8</accession>
<dbReference type="Gene3D" id="3.20.20.300">
    <property type="entry name" value="Glycoside hydrolase, family 3, N-terminal domain"/>
    <property type="match status" value="1"/>
</dbReference>
<dbReference type="SMART" id="SM01217">
    <property type="entry name" value="Fn3_like"/>
    <property type="match status" value="1"/>
</dbReference>
<evidence type="ECO:0000256" key="10">
    <source>
        <dbReference type="RuleBase" id="RU361161"/>
    </source>
</evidence>
<keyword evidence="5 10" id="KW-0378">Hydrolase</keyword>
<dbReference type="InterPro" id="IPR036881">
    <property type="entry name" value="Glyco_hydro_3_C_sf"/>
</dbReference>
<evidence type="ECO:0000259" key="11">
    <source>
        <dbReference type="SMART" id="SM01217"/>
    </source>
</evidence>
<gene>
    <name evidence="12" type="ORF">E8M01_00280</name>
</gene>
<dbReference type="Gene3D" id="3.40.50.1700">
    <property type="entry name" value="Glycoside hydrolase family 3 C-terminal domain"/>
    <property type="match status" value="1"/>
</dbReference>
<dbReference type="InterPro" id="IPR036962">
    <property type="entry name" value="Glyco_hydro_3_N_sf"/>
</dbReference>
<dbReference type="GO" id="GO:0009251">
    <property type="term" value="P:glucan catabolic process"/>
    <property type="evidence" value="ECO:0007669"/>
    <property type="project" value="TreeGrafter"/>
</dbReference>
<reference evidence="12 13" key="1">
    <citation type="submission" date="2019-04" db="EMBL/GenBank/DDBJ databases">
        <title>Phreatobacter aquaticus sp. nov.</title>
        <authorList>
            <person name="Choi A."/>
        </authorList>
    </citation>
    <scope>NUCLEOTIDE SEQUENCE [LARGE SCALE GENOMIC DNA]</scope>
    <source>
        <strain evidence="12 13">KCTC 52518</strain>
    </source>
</reference>
<dbReference type="Gene3D" id="2.60.40.10">
    <property type="entry name" value="Immunoglobulins"/>
    <property type="match status" value="1"/>
</dbReference>
<evidence type="ECO:0000313" key="12">
    <source>
        <dbReference type="EMBL" id="QCI62814.1"/>
    </source>
</evidence>
<evidence type="ECO:0000256" key="7">
    <source>
        <dbReference type="ARBA" id="ARBA00031448"/>
    </source>
</evidence>
<evidence type="ECO:0000313" key="13">
    <source>
        <dbReference type="Proteomes" id="UP000298781"/>
    </source>
</evidence>
<sequence>MMTGPAPRATHGPHCCGAPSDPMPTVLVRALAFTLMTLSLATLSAVPLSAQADRGLAWRTGDEAQAIERRVEALLARMTLDEKIGQLNLTGRGDGFDPQWVATGRSGAVMNFIDPAEVRRLQDLVQASRLKIPLIIGLDAIHGFATYFPQPIGQAATFDPRLIELAAYWTARESRAAGVNWTFAPMVDLTRDPRWGRVFEGAGEDVHLATIVAAARVRGYHRGGLGTSVKHFAGYGEAEAGRDYNSVWIPPSKLLDLHVPPFLAAIRAGAFTAMTSLSAMNGVPATADRPLLTGLLKGRLGFRGFVVSDFASIEELINHGVAADGAEAARKALLAGVDMDMFSGLFIRHLADEVRAERVPVAAIDEAVRRILRVKFHMGLFDAPPVDPAATAGQITTQPAREAALEVAREAMVLLKNDGDILPIRPDVRSIAVIGALGMIDDDWQYGDNVGLPRIRRPTVQGELARQLGPDVKITAQAGLTTICGTEFADREATLRAAREADLIVAVLGEECEFMGESASRTRLDLPGVQGQLLDDLIATGKPVVLVLKTARPLVLTDIAARVPAIIQSFHLGSQGRVAIGEVLTGRVNPSGKLPMSMPRSVGQIPVYYDQLPTGRPLRKGERYETSFVDERNEPLFPFGFGLSYTRFTLDALTLDSASVPLNGTIAGSVRLANVGSRDGREVVQVYLRQRVGSRSRPLRQLRAFDKVTLGAGASQTVRFAVPVEALGFHDDQGRRHLEPGLYDVFVGTDSRAELTATVTVRGRVANND</sequence>
<dbReference type="FunFam" id="2.60.40.10:FF:000495">
    <property type="entry name" value="Periplasmic beta-glucosidase"/>
    <property type="match status" value="1"/>
</dbReference>
<dbReference type="PANTHER" id="PTHR30620">
    <property type="entry name" value="PERIPLASMIC BETA-GLUCOSIDASE-RELATED"/>
    <property type="match status" value="1"/>
</dbReference>
<proteinExistence type="inferred from homology"/>
<name>A0A4D7ANR8_9HYPH</name>
<evidence type="ECO:0000256" key="9">
    <source>
        <dbReference type="ARBA" id="ARBA00032594"/>
    </source>
</evidence>